<dbReference type="RefSeq" id="WP_304436292.1">
    <property type="nucleotide sequence ID" value="NZ_JAUKUC010000001.1"/>
</dbReference>
<dbReference type="Gene3D" id="3.50.30.50">
    <property type="entry name" value="Putative cyclase"/>
    <property type="match status" value="1"/>
</dbReference>
<dbReference type="InterPro" id="IPR037175">
    <property type="entry name" value="KFase_sf"/>
</dbReference>
<gene>
    <name evidence="1" type="ORF">Q2T41_11985</name>
</gene>
<proteinExistence type="predicted"/>
<sequence length="248" mass="28055">MKAIIHHNHKEYQIDLSEPLDISIAISGNDKNVNAWYVGPPKIAPHVDGNFVGAIVSGSSTNFFDISFNPHAHGTHTECIGHISKEHQSINQHVHQFFHFAELITITPQEKNGDLVITRQQVVESMNANRPQALIIRTLPNSSDKLYRKYSHTNPPYILENAMEYIRDSGVEHLLIDLPSVDKEKDDGNLLAHKAFWNYNGKIRMGATITEFVYVEDAIKDGPYFLNLQIAPFENDASPSRPVMYKIL</sequence>
<dbReference type="SUPFAM" id="SSF102198">
    <property type="entry name" value="Putative cyclase"/>
    <property type="match status" value="1"/>
</dbReference>
<name>A0ABT8RSI4_9FLAO</name>
<dbReference type="Proteomes" id="UP001168579">
    <property type="component" value="Unassembled WGS sequence"/>
</dbReference>
<dbReference type="EMBL" id="JAUKUC010000001">
    <property type="protein sequence ID" value="MDO1513377.1"/>
    <property type="molecule type" value="Genomic_DNA"/>
</dbReference>
<comment type="caution">
    <text evidence="1">The sequence shown here is derived from an EMBL/GenBank/DDBJ whole genome shotgun (WGS) entry which is preliminary data.</text>
</comment>
<dbReference type="Pfam" id="PF04199">
    <property type="entry name" value="Cyclase"/>
    <property type="match status" value="1"/>
</dbReference>
<protein>
    <submittedName>
        <fullName evidence="1">Cyclase family protein</fullName>
        <ecNumber evidence="1">3.5.-.-</ecNumber>
    </submittedName>
</protein>
<evidence type="ECO:0000313" key="2">
    <source>
        <dbReference type="Proteomes" id="UP001168579"/>
    </source>
</evidence>
<reference evidence="1" key="2">
    <citation type="submission" date="2023-06" db="EMBL/GenBank/DDBJ databases">
        <authorList>
            <person name="Lucena T."/>
            <person name="Sun Q."/>
        </authorList>
    </citation>
    <scope>NUCLEOTIDE SEQUENCE</scope>
    <source>
        <strain evidence="1">CECT 8869</strain>
    </source>
</reference>
<dbReference type="GO" id="GO:0016787">
    <property type="term" value="F:hydrolase activity"/>
    <property type="evidence" value="ECO:0007669"/>
    <property type="project" value="UniProtKB-KW"/>
</dbReference>
<evidence type="ECO:0000313" key="1">
    <source>
        <dbReference type="EMBL" id="MDO1513377.1"/>
    </source>
</evidence>
<keyword evidence="1" id="KW-0378">Hydrolase</keyword>
<dbReference type="InterPro" id="IPR007325">
    <property type="entry name" value="KFase/CYL"/>
</dbReference>
<accession>A0ABT8RSI4</accession>
<dbReference type="EC" id="3.5.-.-" evidence="1"/>
<keyword evidence="2" id="KW-1185">Reference proteome</keyword>
<organism evidence="1 2">
    <name type="scientific">Maribacter confluentis</name>
    <dbReference type="NCBI Taxonomy" id="1656093"/>
    <lineage>
        <taxon>Bacteria</taxon>
        <taxon>Pseudomonadati</taxon>
        <taxon>Bacteroidota</taxon>
        <taxon>Flavobacteriia</taxon>
        <taxon>Flavobacteriales</taxon>
        <taxon>Flavobacteriaceae</taxon>
        <taxon>Maribacter</taxon>
    </lineage>
</organism>
<reference evidence="1" key="1">
    <citation type="journal article" date="2014" name="Int. J. Syst. Evol. Microbiol.">
        <title>Complete genome of a new Firmicutes species belonging to the dominant human colonic microbiota ('Ruminococcus bicirculans') reveals two chromosomes and a selective capacity to utilize plant glucans.</title>
        <authorList>
            <consortium name="NISC Comparative Sequencing Program"/>
            <person name="Wegmann U."/>
            <person name="Louis P."/>
            <person name="Goesmann A."/>
            <person name="Henrissat B."/>
            <person name="Duncan S.H."/>
            <person name="Flint H.J."/>
        </authorList>
    </citation>
    <scope>NUCLEOTIDE SEQUENCE</scope>
    <source>
        <strain evidence="1">CECT 8869</strain>
    </source>
</reference>